<dbReference type="PANTHER" id="PTHR43180">
    <property type="entry name" value="3-OXOACYL-(ACYL-CARRIER-PROTEIN) REDUCTASE (AFU_ORTHOLOGUE AFUA_6G11210)"/>
    <property type="match status" value="1"/>
</dbReference>
<evidence type="ECO:0000313" key="5">
    <source>
        <dbReference type="EMBL" id="KAF5206724.1"/>
    </source>
</evidence>
<keyword evidence="6" id="KW-1185">Reference proteome</keyword>
<organism evidence="5 6">
    <name type="scientific">Thalictrum thalictroides</name>
    <name type="common">Rue-anemone</name>
    <name type="synonym">Anemone thalictroides</name>
    <dbReference type="NCBI Taxonomy" id="46969"/>
    <lineage>
        <taxon>Eukaryota</taxon>
        <taxon>Viridiplantae</taxon>
        <taxon>Streptophyta</taxon>
        <taxon>Embryophyta</taxon>
        <taxon>Tracheophyta</taxon>
        <taxon>Spermatophyta</taxon>
        <taxon>Magnoliopsida</taxon>
        <taxon>Ranunculales</taxon>
        <taxon>Ranunculaceae</taxon>
        <taxon>Thalictroideae</taxon>
        <taxon>Thalictrum</taxon>
    </lineage>
</organism>
<name>A0A7J6XAF7_THATH</name>
<keyword evidence="2" id="KW-0560">Oxidoreductase</keyword>
<keyword evidence="4" id="KW-0443">Lipid metabolism</keyword>
<evidence type="ECO:0000256" key="2">
    <source>
        <dbReference type="ARBA" id="ARBA00023002"/>
    </source>
</evidence>
<gene>
    <name evidence="5" type="ORF">FRX31_003689</name>
</gene>
<dbReference type="OrthoDB" id="1720482at2759"/>
<evidence type="ECO:0000256" key="3">
    <source>
        <dbReference type="ARBA" id="ARBA00023027"/>
    </source>
</evidence>
<dbReference type="SUPFAM" id="SSF51735">
    <property type="entry name" value="NAD(P)-binding Rossmann-fold domains"/>
    <property type="match status" value="2"/>
</dbReference>
<comment type="caution">
    <text evidence="5">The sequence shown here is derived from an EMBL/GenBank/DDBJ whole genome shotgun (WGS) entry which is preliminary data.</text>
</comment>
<evidence type="ECO:0000313" key="6">
    <source>
        <dbReference type="Proteomes" id="UP000554482"/>
    </source>
</evidence>
<sequence length="126" mass="13458">MFRLKSRDLSIFKDLGVKYLNKRSLSNHTGRLEDKVALITGAASGIGKATAMEFVNNGIHASKLAGVIQGSGALEGTYCDVQDIAKAALYLVSDDAKYVSGHNLVVDGGFTSFKKLKLPTPDQVVN</sequence>
<accession>A0A7J6XAF7</accession>
<dbReference type="PANTHER" id="PTHR43180:SF28">
    <property type="entry name" value="NAD(P)-BINDING ROSSMANN-FOLD SUPERFAMILY PROTEIN"/>
    <property type="match status" value="1"/>
</dbReference>
<protein>
    <submittedName>
        <fullName evidence="5">NAD(P)-binding Rossmann-fold superfamily protein</fullName>
    </submittedName>
</protein>
<keyword evidence="3" id="KW-0520">NAD</keyword>
<comment type="similarity">
    <text evidence="1">Belongs to the short-chain dehydrogenases/reductases (SDR) family.</text>
</comment>
<dbReference type="GO" id="GO:0016491">
    <property type="term" value="F:oxidoreductase activity"/>
    <property type="evidence" value="ECO:0007669"/>
    <property type="project" value="UniProtKB-KW"/>
</dbReference>
<dbReference type="InterPro" id="IPR036291">
    <property type="entry name" value="NAD(P)-bd_dom_sf"/>
</dbReference>
<evidence type="ECO:0000256" key="4">
    <source>
        <dbReference type="ARBA" id="ARBA00023098"/>
    </source>
</evidence>
<proteinExistence type="inferred from homology"/>
<dbReference type="Pfam" id="PF13561">
    <property type="entry name" value="adh_short_C2"/>
    <property type="match status" value="1"/>
</dbReference>
<dbReference type="GO" id="GO:0006629">
    <property type="term" value="P:lipid metabolic process"/>
    <property type="evidence" value="ECO:0007669"/>
    <property type="project" value="UniProtKB-KW"/>
</dbReference>
<dbReference type="Proteomes" id="UP000554482">
    <property type="component" value="Unassembled WGS sequence"/>
</dbReference>
<reference evidence="5 6" key="1">
    <citation type="submission" date="2020-06" db="EMBL/GenBank/DDBJ databases">
        <title>Transcriptomic and genomic resources for Thalictrum thalictroides and T. hernandezii: Facilitating candidate gene discovery in an emerging model plant lineage.</title>
        <authorList>
            <person name="Arias T."/>
            <person name="Riano-Pachon D.M."/>
            <person name="Di Stilio V.S."/>
        </authorList>
    </citation>
    <scope>NUCLEOTIDE SEQUENCE [LARGE SCALE GENOMIC DNA]</scope>
    <source>
        <strain evidence="6">cv. WT478/WT964</strain>
        <tissue evidence="5">Leaves</tissue>
    </source>
</reference>
<dbReference type="InterPro" id="IPR002347">
    <property type="entry name" value="SDR_fam"/>
</dbReference>
<dbReference type="AlphaFoldDB" id="A0A7J6XAF7"/>
<evidence type="ECO:0000256" key="1">
    <source>
        <dbReference type="ARBA" id="ARBA00006484"/>
    </source>
</evidence>
<dbReference type="EMBL" id="JABWDY010002325">
    <property type="protein sequence ID" value="KAF5206724.1"/>
    <property type="molecule type" value="Genomic_DNA"/>
</dbReference>
<dbReference type="Gene3D" id="3.40.50.720">
    <property type="entry name" value="NAD(P)-binding Rossmann-like Domain"/>
    <property type="match status" value="2"/>
</dbReference>